<dbReference type="EC" id="3.5.1.4" evidence="3"/>
<proteinExistence type="inferred from homology"/>
<dbReference type="GO" id="GO:0004040">
    <property type="term" value="F:amidase activity"/>
    <property type="evidence" value="ECO:0007669"/>
    <property type="project" value="UniProtKB-EC"/>
</dbReference>
<dbReference type="SUPFAM" id="SSF75304">
    <property type="entry name" value="Amidase signature (AS) enzymes"/>
    <property type="match status" value="1"/>
</dbReference>
<comment type="catalytic activity">
    <reaction evidence="1">
        <text>a monocarboxylic acid amide + H2O = a monocarboxylate + NH4(+)</text>
        <dbReference type="Rhea" id="RHEA:12020"/>
        <dbReference type="ChEBI" id="CHEBI:15377"/>
        <dbReference type="ChEBI" id="CHEBI:28938"/>
        <dbReference type="ChEBI" id="CHEBI:35757"/>
        <dbReference type="ChEBI" id="CHEBI:83628"/>
        <dbReference type="EC" id="3.5.1.4"/>
    </reaction>
</comment>
<evidence type="ECO:0000313" key="6">
    <source>
        <dbReference type="EMBL" id="APT91526.1"/>
    </source>
</evidence>
<evidence type="ECO:0000256" key="1">
    <source>
        <dbReference type="ARBA" id="ARBA00001311"/>
    </source>
</evidence>
<dbReference type="Pfam" id="PF01425">
    <property type="entry name" value="Amidase"/>
    <property type="match status" value="1"/>
</dbReference>
<evidence type="ECO:0000256" key="3">
    <source>
        <dbReference type="ARBA" id="ARBA00012922"/>
    </source>
</evidence>
<reference evidence="6 7" key="1">
    <citation type="submission" date="2014-08" db="EMBL/GenBank/DDBJ databases">
        <title>Complete genome sequence of Corynebacterium sphenisci CECT 5990(T) (=DSM 44792(T)), isolated from healthy wild penguins.</title>
        <authorList>
            <person name="Ruckert C."/>
            <person name="Albersmeier A."/>
            <person name="Winkler A."/>
            <person name="Kalinowski J."/>
        </authorList>
    </citation>
    <scope>NUCLEOTIDE SEQUENCE [LARGE SCALE GENOMIC DNA]</scope>
    <source>
        <strain evidence="6 7">DSM 44792</strain>
    </source>
</reference>
<dbReference type="Gene3D" id="3.90.1300.10">
    <property type="entry name" value="Amidase signature (AS) domain"/>
    <property type="match status" value="1"/>
</dbReference>
<sequence length="408" mass="40960">MTRARTLLRRIAAGELPAAAAAAAALAAADGDPRATGVATCLGERALDRARALDARGGGGDLAGLPVAVKDLLPIAGVACTLGSARLTHRPAAHHPEVAALLARGAVPVATTATAEVGATAYTEPTGLAAPDNPIAPGRTPGGSSGGSAVAVAAGVVPAALGTDGGGSIRVPAAACGVAGLKPAHDTAGGALAATGFLARDLADLAVLHRLPAPRPGRRRLRVGLRLTGLQDPVRAGGRWAAAARAAADALADAGHEVVELPAPYPADWAAGLFADTITAALAGLPERDYAPMTRWLRERGAAVGPARRARCLADRAGLPEAVRRRWPVDVALTPTLAHDPPPIGYFAGLGHAADFAAQTRWTPFCSLWNLTGWAALSLPFGGASVHLGAVRAGAAELLDLGAVLERR</sequence>
<dbReference type="KEGG" id="csph:CSPHI_11770"/>
<dbReference type="InterPro" id="IPR000120">
    <property type="entry name" value="Amidase"/>
</dbReference>
<dbReference type="PANTHER" id="PTHR11895:SF7">
    <property type="entry name" value="GLUTAMYL-TRNA(GLN) AMIDOTRANSFERASE SUBUNIT A, MITOCHONDRIAL"/>
    <property type="match status" value="1"/>
</dbReference>
<feature type="domain" description="Amidase" evidence="5">
    <location>
        <begin position="29"/>
        <end position="382"/>
    </location>
</feature>
<dbReference type="EMBL" id="CP009248">
    <property type="protein sequence ID" value="APT91526.1"/>
    <property type="molecule type" value="Genomic_DNA"/>
</dbReference>
<keyword evidence="7" id="KW-1185">Reference proteome</keyword>
<dbReference type="InterPro" id="IPR023631">
    <property type="entry name" value="Amidase_dom"/>
</dbReference>
<feature type="signal peptide" evidence="4">
    <location>
        <begin position="1"/>
        <end position="27"/>
    </location>
</feature>
<dbReference type="PANTHER" id="PTHR11895">
    <property type="entry name" value="TRANSAMIDASE"/>
    <property type="match status" value="1"/>
</dbReference>
<name>A0A1L7D056_9CORY</name>
<keyword evidence="4" id="KW-0732">Signal</keyword>
<evidence type="ECO:0000313" key="7">
    <source>
        <dbReference type="Proteomes" id="UP000185469"/>
    </source>
</evidence>
<evidence type="ECO:0000259" key="5">
    <source>
        <dbReference type="Pfam" id="PF01425"/>
    </source>
</evidence>
<dbReference type="Proteomes" id="UP000185469">
    <property type="component" value="Chromosome"/>
</dbReference>
<dbReference type="STRING" id="1437874.CSPHI_11770"/>
<organism evidence="6 7">
    <name type="scientific">Corynebacterium sphenisci DSM 44792</name>
    <dbReference type="NCBI Taxonomy" id="1437874"/>
    <lineage>
        <taxon>Bacteria</taxon>
        <taxon>Bacillati</taxon>
        <taxon>Actinomycetota</taxon>
        <taxon>Actinomycetes</taxon>
        <taxon>Mycobacteriales</taxon>
        <taxon>Corynebacteriaceae</taxon>
        <taxon>Corynebacterium</taxon>
    </lineage>
</organism>
<gene>
    <name evidence="6" type="ORF">CSPHI_11770</name>
</gene>
<evidence type="ECO:0000256" key="2">
    <source>
        <dbReference type="ARBA" id="ARBA00009199"/>
    </source>
</evidence>
<comment type="similarity">
    <text evidence="2">Belongs to the amidase family.</text>
</comment>
<protein>
    <recommendedName>
        <fullName evidence="3">amidase</fullName>
        <ecNumber evidence="3">3.5.1.4</ecNumber>
    </recommendedName>
</protein>
<dbReference type="AlphaFoldDB" id="A0A1L7D056"/>
<dbReference type="PROSITE" id="PS00571">
    <property type="entry name" value="AMIDASES"/>
    <property type="match status" value="1"/>
</dbReference>
<evidence type="ECO:0000256" key="4">
    <source>
        <dbReference type="SAM" id="SignalP"/>
    </source>
</evidence>
<dbReference type="InterPro" id="IPR036928">
    <property type="entry name" value="AS_sf"/>
</dbReference>
<accession>A0A1L7D056</accession>
<dbReference type="InterPro" id="IPR020556">
    <property type="entry name" value="Amidase_CS"/>
</dbReference>
<feature type="chain" id="PRO_5039244596" description="amidase" evidence="4">
    <location>
        <begin position="28"/>
        <end position="408"/>
    </location>
</feature>
<dbReference type="RefSeq" id="WP_075693426.1">
    <property type="nucleotide sequence ID" value="NZ_CP009248.1"/>
</dbReference>